<reference evidence="3" key="1">
    <citation type="submission" date="2018-07" db="EMBL/GenBank/DDBJ databases">
        <title>Genome assembly of strain Ka43.</title>
        <authorList>
            <person name="Kukolya J."/>
            <person name="Nagy I."/>
            <person name="Horvath B."/>
            <person name="Toth A."/>
        </authorList>
    </citation>
    <scope>NUCLEOTIDE SEQUENCE</scope>
    <source>
        <strain evidence="3">KB43</strain>
    </source>
</reference>
<dbReference type="PROSITE" id="PS50983">
    <property type="entry name" value="FE_B12_PBP"/>
    <property type="match status" value="1"/>
</dbReference>
<dbReference type="Gene3D" id="3.40.50.1980">
    <property type="entry name" value="Nitrogenase molybdenum iron protein domain"/>
    <property type="match status" value="2"/>
</dbReference>
<dbReference type="InterPro" id="IPR002491">
    <property type="entry name" value="ABC_transptr_periplasmic_BD"/>
</dbReference>
<dbReference type="PANTHER" id="PTHR30535">
    <property type="entry name" value="VITAMIN B12-BINDING PROTEIN"/>
    <property type="match status" value="1"/>
</dbReference>
<evidence type="ECO:0000313" key="3">
    <source>
        <dbReference type="EMBL" id="MBE8716659.1"/>
    </source>
</evidence>
<dbReference type="InterPro" id="IPR054828">
    <property type="entry name" value="Vit_B12_bind_prot"/>
</dbReference>
<dbReference type="NCBIfam" id="NF038402">
    <property type="entry name" value="TroA_like"/>
    <property type="match status" value="1"/>
</dbReference>
<evidence type="ECO:0000256" key="1">
    <source>
        <dbReference type="ARBA" id="ARBA00022729"/>
    </source>
</evidence>
<dbReference type="InterPro" id="IPR050902">
    <property type="entry name" value="ABC_Transporter_SBP"/>
</dbReference>
<protein>
    <submittedName>
        <fullName evidence="3">Cobalamin-binding protein</fullName>
    </submittedName>
</protein>
<feature type="domain" description="Fe/B12 periplasmic-binding" evidence="2">
    <location>
        <begin position="56"/>
        <end position="305"/>
    </location>
</feature>
<dbReference type="SUPFAM" id="SSF53807">
    <property type="entry name" value="Helical backbone' metal receptor"/>
    <property type="match status" value="1"/>
</dbReference>
<organism evidence="3 4">
    <name type="scientific">Cellvibrio polysaccharolyticus</name>
    <dbReference type="NCBI Taxonomy" id="2082724"/>
    <lineage>
        <taxon>Bacteria</taxon>
        <taxon>Pseudomonadati</taxon>
        <taxon>Pseudomonadota</taxon>
        <taxon>Gammaproteobacteria</taxon>
        <taxon>Cellvibrionales</taxon>
        <taxon>Cellvibrionaceae</taxon>
        <taxon>Cellvibrio</taxon>
    </lineage>
</organism>
<dbReference type="EMBL" id="PRDL01000001">
    <property type="protein sequence ID" value="MBE8716659.1"/>
    <property type="molecule type" value="Genomic_DNA"/>
</dbReference>
<proteinExistence type="predicted"/>
<dbReference type="Proteomes" id="UP000652567">
    <property type="component" value="Unassembled WGS sequence"/>
</dbReference>
<evidence type="ECO:0000313" key="4">
    <source>
        <dbReference type="Proteomes" id="UP000652567"/>
    </source>
</evidence>
<keyword evidence="1" id="KW-0732">Signal</keyword>
<dbReference type="RefSeq" id="WP_193907892.1">
    <property type="nucleotide sequence ID" value="NZ_PRDL01000001.1"/>
</dbReference>
<accession>A0A928V5U9</accession>
<dbReference type="GO" id="GO:0071281">
    <property type="term" value="P:cellular response to iron ion"/>
    <property type="evidence" value="ECO:0007669"/>
    <property type="project" value="TreeGrafter"/>
</dbReference>
<dbReference type="AlphaFoldDB" id="A0A928V5U9"/>
<sequence length="309" mass="34223">MIKKQSRNTLAVLFLCFGFCPLVFCPLVFAEKATVPAIEVTDARGKVIRLEKPAKTIVALAPHIVENVFSAGAGDKLIAAVNYSNYPEAATKLPQVGGYNSVNYEAILAYKPDLVLGWMSGNGPQVAAQLERLGLTVYVDELRTLDDIATEVMTIGKLAGTEEVAQKNATEWKKNLSALREQYSKAKTVTVFYQVWNSPLQTLNGKHLVSDVMRLCGGHNIFDDAVSIAPKINEESVLSRNPDTIIASGMGEQRPEWLDAWEKYSGLTAVKQKNLFFIPPDIIQRHTLRILQGTQMMCEHLESARQKKE</sequence>
<comment type="caution">
    <text evidence="3">The sequence shown here is derived from an EMBL/GenBank/DDBJ whole genome shotgun (WGS) entry which is preliminary data.</text>
</comment>
<keyword evidence="4" id="KW-1185">Reference proteome</keyword>
<dbReference type="PANTHER" id="PTHR30535:SF34">
    <property type="entry name" value="MOLYBDATE-BINDING PROTEIN MOLA"/>
    <property type="match status" value="1"/>
</dbReference>
<evidence type="ECO:0000259" key="2">
    <source>
        <dbReference type="PROSITE" id="PS50983"/>
    </source>
</evidence>
<dbReference type="Pfam" id="PF01497">
    <property type="entry name" value="Peripla_BP_2"/>
    <property type="match status" value="1"/>
</dbReference>
<gene>
    <name evidence="3" type="ORF">C4F51_05585</name>
</gene>
<dbReference type="CDD" id="cd01144">
    <property type="entry name" value="BtuF"/>
    <property type="match status" value="1"/>
</dbReference>
<name>A0A928V5U9_9GAMM</name>